<dbReference type="AlphaFoldDB" id="A0A927F9Y4"/>
<dbReference type="InterPro" id="IPR046825">
    <property type="entry name" value="PDH_C"/>
</dbReference>
<dbReference type="RefSeq" id="WP_191616750.1">
    <property type="nucleotide sequence ID" value="NZ_JACYFG010000009.1"/>
</dbReference>
<name>A0A927F9Y4_9BACT</name>
<dbReference type="InterPro" id="IPR036291">
    <property type="entry name" value="NAD(P)-bd_dom_sf"/>
</dbReference>
<dbReference type="GO" id="GO:0070403">
    <property type="term" value="F:NAD+ binding"/>
    <property type="evidence" value="ECO:0007669"/>
    <property type="project" value="InterPro"/>
</dbReference>
<dbReference type="Gene3D" id="3.40.50.720">
    <property type="entry name" value="NAD(P)-binding Rossmann-like Domain"/>
    <property type="match status" value="1"/>
</dbReference>
<dbReference type="GO" id="GO:0004665">
    <property type="term" value="F:prephenate dehydrogenase (NADP+) activity"/>
    <property type="evidence" value="ECO:0007669"/>
    <property type="project" value="InterPro"/>
</dbReference>
<reference evidence="3" key="1">
    <citation type="submission" date="2020-09" db="EMBL/GenBank/DDBJ databases">
        <title>Pelagicoccus enzymogenes sp. nov. with an EPS production, isolated from marine sediment.</title>
        <authorList>
            <person name="Feng X."/>
        </authorList>
    </citation>
    <scope>NUCLEOTIDE SEQUENCE</scope>
    <source>
        <strain evidence="3">NFK12</strain>
    </source>
</reference>
<dbReference type="InterPro" id="IPR003099">
    <property type="entry name" value="Prephen_DH"/>
</dbReference>
<sequence>MFQTITIVAPGLLGASLAIAAHEKGVAQKVSLWARRSEAVDSLLQQPWCARASTDLAEACSDAELIVLCAPVNRIITLAREIAAFATGNPIVTDVGSVKADIVRQCEAALAGKARFLGSHPMAGSEKTGMENASGDLFEQRTCFVTPSQSSDPEALAKTIAFWKAVGSQVVEETPDRHDEIVAQVSHLPHLLASSLATFLANRCPAAADYCGNGLRDTTRVASGSPELWREIVAQNRHEVLRALRDFQNHLQTLAAAIANESDFELLQQLADGKQFRDQL</sequence>
<dbReference type="InterPro" id="IPR046826">
    <property type="entry name" value="PDH_N"/>
</dbReference>
<keyword evidence="1" id="KW-0560">Oxidoreductase</keyword>
<protein>
    <submittedName>
        <fullName evidence="3">Prephenate dehydrogenase/arogenate dehydrogenase family protein</fullName>
    </submittedName>
</protein>
<evidence type="ECO:0000313" key="3">
    <source>
        <dbReference type="EMBL" id="MBD5779613.1"/>
    </source>
</evidence>
<evidence type="ECO:0000313" key="4">
    <source>
        <dbReference type="Proteomes" id="UP000622317"/>
    </source>
</evidence>
<dbReference type="SUPFAM" id="SSF48179">
    <property type="entry name" value="6-phosphogluconate dehydrogenase C-terminal domain-like"/>
    <property type="match status" value="1"/>
</dbReference>
<dbReference type="PANTHER" id="PTHR21363">
    <property type="entry name" value="PREPHENATE DEHYDROGENASE"/>
    <property type="match status" value="1"/>
</dbReference>
<dbReference type="InterPro" id="IPR050812">
    <property type="entry name" value="Preph/Arog_dehydrog"/>
</dbReference>
<dbReference type="Pfam" id="PF20463">
    <property type="entry name" value="PDH_C"/>
    <property type="match status" value="1"/>
</dbReference>
<dbReference type="SUPFAM" id="SSF51735">
    <property type="entry name" value="NAD(P)-binding Rossmann-fold domains"/>
    <property type="match status" value="1"/>
</dbReference>
<feature type="domain" description="Prephenate/arogenate dehydrogenase" evidence="2">
    <location>
        <begin position="3"/>
        <end position="280"/>
    </location>
</feature>
<dbReference type="PROSITE" id="PS51176">
    <property type="entry name" value="PDH_ADH"/>
    <property type="match status" value="1"/>
</dbReference>
<accession>A0A927F9Y4</accession>
<dbReference type="GO" id="GO:0006571">
    <property type="term" value="P:tyrosine biosynthetic process"/>
    <property type="evidence" value="ECO:0007669"/>
    <property type="project" value="InterPro"/>
</dbReference>
<dbReference type="GO" id="GO:0008977">
    <property type="term" value="F:prephenate dehydrogenase (NAD+) activity"/>
    <property type="evidence" value="ECO:0007669"/>
    <property type="project" value="InterPro"/>
</dbReference>
<proteinExistence type="predicted"/>
<evidence type="ECO:0000256" key="1">
    <source>
        <dbReference type="ARBA" id="ARBA00023002"/>
    </source>
</evidence>
<dbReference type="InterPro" id="IPR008927">
    <property type="entry name" value="6-PGluconate_DH-like_C_sf"/>
</dbReference>
<gene>
    <name evidence="3" type="ORF">IEN85_08905</name>
</gene>
<dbReference type="Pfam" id="PF02153">
    <property type="entry name" value="PDH_N"/>
    <property type="match status" value="1"/>
</dbReference>
<dbReference type="EMBL" id="JACYFG010000009">
    <property type="protein sequence ID" value="MBD5779613.1"/>
    <property type="molecule type" value="Genomic_DNA"/>
</dbReference>
<comment type="caution">
    <text evidence="3">The sequence shown here is derived from an EMBL/GenBank/DDBJ whole genome shotgun (WGS) entry which is preliminary data.</text>
</comment>
<dbReference type="Gene3D" id="1.10.3660.10">
    <property type="entry name" value="6-phosphogluconate dehydrogenase C-terminal like domain"/>
    <property type="match status" value="1"/>
</dbReference>
<evidence type="ECO:0000259" key="2">
    <source>
        <dbReference type="PROSITE" id="PS51176"/>
    </source>
</evidence>
<keyword evidence="4" id="KW-1185">Reference proteome</keyword>
<dbReference type="FunFam" id="3.40.50.720:FF:000208">
    <property type="entry name" value="Prephenate dehydrogenase"/>
    <property type="match status" value="1"/>
</dbReference>
<dbReference type="PANTHER" id="PTHR21363:SF0">
    <property type="entry name" value="PREPHENATE DEHYDROGENASE [NADP(+)]"/>
    <property type="match status" value="1"/>
</dbReference>
<organism evidence="3 4">
    <name type="scientific">Pelagicoccus enzymogenes</name>
    <dbReference type="NCBI Taxonomy" id="2773457"/>
    <lineage>
        <taxon>Bacteria</taxon>
        <taxon>Pseudomonadati</taxon>
        <taxon>Verrucomicrobiota</taxon>
        <taxon>Opitutia</taxon>
        <taxon>Puniceicoccales</taxon>
        <taxon>Pelagicoccaceae</taxon>
        <taxon>Pelagicoccus</taxon>
    </lineage>
</organism>
<dbReference type="Proteomes" id="UP000622317">
    <property type="component" value="Unassembled WGS sequence"/>
</dbReference>